<dbReference type="AlphaFoldDB" id="A0A1I6CW90"/>
<dbReference type="RefSeq" id="WP_143104082.1">
    <property type="nucleotide sequence ID" value="NZ_FOYI01000001.1"/>
</dbReference>
<protein>
    <submittedName>
        <fullName evidence="1">Uncharacterized protein</fullName>
    </submittedName>
</protein>
<evidence type="ECO:0000313" key="1">
    <source>
        <dbReference type="EMBL" id="SFQ97410.1"/>
    </source>
</evidence>
<organism evidence="1 2">
    <name type="scientific">Poseidonocella sedimentorum</name>
    <dbReference type="NCBI Taxonomy" id="871652"/>
    <lineage>
        <taxon>Bacteria</taxon>
        <taxon>Pseudomonadati</taxon>
        <taxon>Pseudomonadota</taxon>
        <taxon>Alphaproteobacteria</taxon>
        <taxon>Rhodobacterales</taxon>
        <taxon>Roseobacteraceae</taxon>
        <taxon>Poseidonocella</taxon>
    </lineage>
</organism>
<proteinExistence type="predicted"/>
<dbReference type="EMBL" id="FOYI01000001">
    <property type="protein sequence ID" value="SFQ97410.1"/>
    <property type="molecule type" value="Genomic_DNA"/>
</dbReference>
<dbReference type="STRING" id="871652.SAMN04515673_101473"/>
<reference evidence="1 2" key="1">
    <citation type="submission" date="2016-10" db="EMBL/GenBank/DDBJ databases">
        <authorList>
            <person name="de Groot N.N."/>
        </authorList>
    </citation>
    <scope>NUCLEOTIDE SEQUENCE [LARGE SCALE GENOMIC DNA]</scope>
    <source>
        <strain evidence="2">KMM 9023,NRIC 0796,JCM 17311,KCTC 23692</strain>
    </source>
</reference>
<evidence type="ECO:0000313" key="2">
    <source>
        <dbReference type="Proteomes" id="UP000199302"/>
    </source>
</evidence>
<gene>
    <name evidence="1" type="ORF">SAMN04515673_101473</name>
</gene>
<dbReference type="OrthoDB" id="9969667at2"/>
<name>A0A1I6CW90_9RHOB</name>
<sequence>MTSVTTENGNHAVRAMGNYDPVSAQLAAEELQRLALAALDLVLGQGGAKISPNHNRLRPWFRSAGRIPAQLRAGVQRASRTFPFPDGIGRKPFEDWLLGQSFPPRWRDRARDFGSDVWQHRIRRRPRPEVAAGAEEFQLGLITTALAAPKLRQQVLERIYRYLRARVLMHPDGPPTSAPSAWTLFLLLRAGTMENAPQEIRTCLESLASTVLATEGWAGFWDLWLLDLGHKHPGFDFGEEFASLERKLERWHEFQEMDFGPLAREDWTEDAPEYWRQIVTDMP</sequence>
<dbReference type="Proteomes" id="UP000199302">
    <property type="component" value="Unassembled WGS sequence"/>
</dbReference>
<keyword evidence="2" id="KW-1185">Reference proteome</keyword>
<accession>A0A1I6CW90</accession>